<feature type="compositionally biased region" description="Polar residues" evidence="2">
    <location>
        <begin position="201"/>
        <end position="216"/>
    </location>
</feature>
<name>A0A2J6SRW1_9HELO</name>
<feature type="region of interest" description="Disordered" evidence="2">
    <location>
        <begin position="194"/>
        <end position="216"/>
    </location>
</feature>
<dbReference type="STRING" id="1095630.A0A2J6SRW1"/>
<dbReference type="Pfam" id="PF00023">
    <property type="entry name" value="Ank"/>
    <property type="match status" value="1"/>
</dbReference>
<accession>A0A2J6SRW1</accession>
<sequence>MTLPASFETHKATSTWSKMSWNRFNMLSSFLTDKTHLVPNELTEQFSGIITQTRDIVGQISTSIVEQSTARISRRLRWVVSGREDIENLRSSLEAHTTALNLAVDCLALCNTAAIQSATTAIRQEDIPRILREITRLRITVEHSPNIILQRYMADVSEYAESVVGEESIAGDYTSRGAAAVFKGELDMIDDSYEGGPFPKSLTQSSGSDSFSNHPSNIRSSVSAIRVEDRDSASMVMPDLVPLGVLNSDPVVTPTSHREIESLKSFSATKGSQSFETERPPSEVVAEIIKCDRTFSPDKSLIESAEIQRRFLREEDRLALDESLWRIAYDPGSQKRSVELRACLAAGADPKSDKEVDCPGLLNTRGLVWRMVYVEDNESLKSALLFGADHSLTASTAERTSISPLYYAATHFNHEAVELLLHSGADPRKHGSFLDIAFAAFRDLKVPILESQVRLLDLLDVIMARHQIFDRPLSAKLLRAAIKSAATPDSFYGLDVINFLLQEGIFYPDILRDVLQHFQLEYITLDLMGCILEKAKLYNSLHEVSMNLPCAQQQCRNTTPMSMDDLKVLQFLLQKGVTFADYDNLIYSILFAIYSSNIEYPDGFDQDARWFWGVRIIKEPRSQVNTKPRALLVLVILKLIAQQGGRFDVLKKRKWKNMAGLNGDTQTPRSGSERDFLSFITWRHANNMGFDSGNGVRHRKIEKQVLEMALEKPSKIKNGLIKSEKFAADALAAFLVVPTASKLKYK</sequence>
<dbReference type="RefSeq" id="XP_024730401.1">
    <property type="nucleotide sequence ID" value="XM_024887370.1"/>
</dbReference>
<dbReference type="EMBL" id="KZ613872">
    <property type="protein sequence ID" value="PMD53497.1"/>
    <property type="molecule type" value="Genomic_DNA"/>
</dbReference>
<dbReference type="SMART" id="SM00248">
    <property type="entry name" value="ANK"/>
    <property type="match status" value="2"/>
</dbReference>
<reference evidence="3 4" key="1">
    <citation type="submission" date="2016-04" db="EMBL/GenBank/DDBJ databases">
        <title>A degradative enzymes factory behind the ericoid mycorrhizal symbiosis.</title>
        <authorList>
            <consortium name="DOE Joint Genome Institute"/>
            <person name="Martino E."/>
            <person name="Morin E."/>
            <person name="Grelet G."/>
            <person name="Kuo A."/>
            <person name="Kohler A."/>
            <person name="Daghino S."/>
            <person name="Barry K."/>
            <person name="Choi C."/>
            <person name="Cichocki N."/>
            <person name="Clum A."/>
            <person name="Copeland A."/>
            <person name="Hainaut M."/>
            <person name="Haridas S."/>
            <person name="Labutti K."/>
            <person name="Lindquist E."/>
            <person name="Lipzen A."/>
            <person name="Khouja H.-R."/>
            <person name="Murat C."/>
            <person name="Ohm R."/>
            <person name="Olson A."/>
            <person name="Spatafora J."/>
            <person name="Veneault-Fourrey C."/>
            <person name="Henrissat B."/>
            <person name="Grigoriev I."/>
            <person name="Martin F."/>
            <person name="Perotto S."/>
        </authorList>
    </citation>
    <scope>NUCLEOTIDE SEQUENCE [LARGE SCALE GENOMIC DNA]</scope>
    <source>
        <strain evidence="3 4">E</strain>
    </source>
</reference>
<dbReference type="GeneID" id="36595446"/>
<evidence type="ECO:0000256" key="2">
    <source>
        <dbReference type="SAM" id="MobiDB-lite"/>
    </source>
</evidence>
<feature type="repeat" description="ANK" evidence="1">
    <location>
        <begin position="400"/>
        <end position="432"/>
    </location>
</feature>
<proteinExistence type="predicted"/>
<dbReference type="Proteomes" id="UP000235371">
    <property type="component" value="Unassembled WGS sequence"/>
</dbReference>
<evidence type="ECO:0000313" key="3">
    <source>
        <dbReference type="EMBL" id="PMD53497.1"/>
    </source>
</evidence>
<keyword evidence="4" id="KW-1185">Reference proteome</keyword>
<dbReference type="OrthoDB" id="524326at2759"/>
<dbReference type="PROSITE" id="PS50088">
    <property type="entry name" value="ANK_REPEAT"/>
    <property type="match status" value="1"/>
</dbReference>
<evidence type="ECO:0000256" key="1">
    <source>
        <dbReference type="PROSITE-ProRule" id="PRU00023"/>
    </source>
</evidence>
<organism evidence="3 4">
    <name type="scientific">Hyaloscypha bicolor E</name>
    <dbReference type="NCBI Taxonomy" id="1095630"/>
    <lineage>
        <taxon>Eukaryota</taxon>
        <taxon>Fungi</taxon>
        <taxon>Dikarya</taxon>
        <taxon>Ascomycota</taxon>
        <taxon>Pezizomycotina</taxon>
        <taxon>Leotiomycetes</taxon>
        <taxon>Helotiales</taxon>
        <taxon>Hyaloscyphaceae</taxon>
        <taxon>Hyaloscypha</taxon>
        <taxon>Hyaloscypha bicolor</taxon>
    </lineage>
</organism>
<keyword evidence="1" id="KW-0040">ANK repeat</keyword>
<dbReference type="AlphaFoldDB" id="A0A2J6SRW1"/>
<protein>
    <submittedName>
        <fullName evidence="3">Uncharacterized protein</fullName>
    </submittedName>
</protein>
<dbReference type="InParanoid" id="A0A2J6SRW1"/>
<gene>
    <name evidence="3" type="ORF">K444DRAFT_668090</name>
</gene>
<evidence type="ECO:0000313" key="4">
    <source>
        <dbReference type="Proteomes" id="UP000235371"/>
    </source>
</evidence>
<dbReference type="PROSITE" id="PS50297">
    <property type="entry name" value="ANK_REP_REGION"/>
    <property type="match status" value="1"/>
</dbReference>
<dbReference type="InterPro" id="IPR002110">
    <property type="entry name" value="Ankyrin_rpt"/>
</dbReference>